<evidence type="ECO:0000313" key="2">
    <source>
        <dbReference type="EMBL" id="GAA0949110.1"/>
    </source>
</evidence>
<name>A0ABP4BCH8_9ACTN</name>
<dbReference type="CDD" id="cd04859">
    <property type="entry name" value="Prim_Pol"/>
    <property type="match status" value="1"/>
</dbReference>
<protein>
    <submittedName>
        <fullName evidence="2">Bifunctional DNA primase/polymerase</fullName>
    </submittedName>
</protein>
<sequence>MTTTTPAQLRYALAAAARGWAVFPLVPGDKTPLPGSSWTRMATTDTDVIRRIWARRPYNIGIACGPSRLLVIDLDTPKPEMEGLRPPPPWDLPGVTDGADVLALICVRAGQPLPFETFTVRTRRGGQHLYYTPPHDLALGNTKGGTKDGLGWLIDTRGVGGYVVGPGSHVALPDGTGSYTVLHDTSPAPLPAWLAERLRPAPSPPPSPRPTQVPVRTDHHSAYVEAAVRACLDRVTSAGDGNRNTTLWGASCALGQLIAGGALDADATEALLLDAAHQVGYPTAPARATIRSGFRRGAGRPRKVPA</sequence>
<evidence type="ECO:0000259" key="1">
    <source>
        <dbReference type="SMART" id="SM00943"/>
    </source>
</evidence>
<gene>
    <name evidence="2" type="ORF">GCM10009560_67050</name>
</gene>
<reference evidence="3" key="1">
    <citation type="journal article" date="2019" name="Int. J. Syst. Evol. Microbiol.">
        <title>The Global Catalogue of Microorganisms (GCM) 10K type strain sequencing project: providing services to taxonomists for standard genome sequencing and annotation.</title>
        <authorList>
            <consortium name="The Broad Institute Genomics Platform"/>
            <consortium name="The Broad Institute Genome Sequencing Center for Infectious Disease"/>
            <person name="Wu L."/>
            <person name="Ma J."/>
        </authorList>
    </citation>
    <scope>NUCLEOTIDE SEQUENCE [LARGE SCALE GENOMIC DNA]</scope>
    <source>
        <strain evidence="3">JCM 11136</strain>
    </source>
</reference>
<comment type="caution">
    <text evidence="2">The sequence shown here is derived from an EMBL/GenBank/DDBJ whole genome shotgun (WGS) entry which is preliminary data.</text>
</comment>
<proteinExistence type="predicted"/>
<keyword evidence="3" id="KW-1185">Reference proteome</keyword>
<accession>A0ABP4BCH8</accession>
<dbReference type="SUPFAM" id="SSF56747">
    <property type="entry name" value="Prim-pol domain"/>
    <property type="match status" value="1"/>
</dbReference>
<evidence type="ECO:0000313" key="3">
    <source>
        <dbReference type="Proteomes" id="UP001501578"/>
    </source>
</evidence>
<dbReference type="InterPro" id="IPR015330">
    <property type="entry name" value="DNA_primase/pol_bifunc_N"/>
</dbReference>
<dbReference type="EMBL" id="BAAAHQ010000043">
    <property type="protein sequence ID" value="GAA0949110.1"/>
    <property type="molecule type" value="Genomic_DNA"/>
</dbReference>
<dbReference type="Pfam" id="PF09250">
    <property type="entry name" value="Prim-Pol"/>
    <property type="match status" value="1"/>
</dbReference>
<dbReference type="Proteomes" id="UP001501578">
    <property type="component" value="Unassembled WGS sequence"/>
</dbReference>
<feature type="domain" description="DNA primase/polymerase bifunctional N-terminal" evidence="1">
    <location>
        <begin position="12"/>
        <end position="194"/>
    </location>
</feature>
<dbReference type="RefSeq" id="WP_343954241.1">
    <property type="nucleotide sequence ID" value="NZ_BAAAHQ010000043.1"/>
</dbReference>
<organism evidence="2 3">
    <name type="scientific">Nonomuraea longicatena</name>
    <dbReference type="NCBI Taxonomy" id="83682"/>
    <lineage>
        <taxon>Bacteria</taxon>
        <taxon>Bacillati</taxon>
        <taxon>Actinomycetota</taxon>
        <taxon>Actinomycetes</taxon>
        <taxon>Streptosporangiales</taxon>
        <taxon>Streptosporangiaceae</taxon>
        <taxon>Nonomuraea</taxon>
    </lineage>
</organism>
<dbReference type="SMART" id="SM00943">
    <property type="entry name" value="Prim-Pol"/>
    <property type="match status" value="1"/>
</dbReference>